<keyword evidence="2" id="KW-1185">Reference proteome</keyword>
<protein>
    <submittedName>
        <fullName evidence="1">Uncharacterized protein</fullName>
    </submittedName>
</protein>
<dbReference type="Proteomes" id="UP001055149">
    <property type="component" value="Unassembled WGS sequence"/>
</dbReference>
<proteinExistence type="predicted"/>
<evidence type="ECO:0000313" key="1">
    <source>
        <dbReference type="EMBL" id="GKS80579.1"/>
    </source>
</evidence>
<organism evidence="1 2">
    <name type="scientific">Ligilactobacillus pabuli</name>
    <dbReference type="NCBI Taxonomy" id="2886039"/>
    <lineage>
        <taxon>Bacteria</taxon>
        <taxon>Bacillati</taxon>
        <taxon>Bacillota</taxon>
        <taxon>Bacilli</taxon>
        <taxon>Lactobacillales</taxon>
        <taxon>Lactobacillaceae</taxon>
        <taxon>Ligilactobacillus</taxon>
    </lineage>
</organism>
<sequence>MTITYSHILKTKAAGVIYPSEQPTKTDLIGRLNGDLTLIFRQAVQVPQEVDDYQEFVEQFRNNEELVLAELMKVVAQSEKI</sequence>
<accession>A0ABQ5JHH1</accession>
<dbReference type="EMBL" id="BQXH01000002">
    <property type="protein sequence ID" value="GKS80579.1"/>
    <property type="molecule type" value="Genomic_DNA"/>
</dbReference>
<dbReference type="RefSeq" id="WP_244054260.1">
    <property type="nucleotide sequence ID" value="NZ_BQXH01000002.1"/>
</dbReference>
<comment type="caution">
    <text evidence="1">The sequence shown here is derived from an EMBL/GenBank/DDBJ whole genome shotgun (WGS) entry which is preliminary data.</text>
</comment>
<evidence type="ECO:0000313" key="2">
    <source>
        <dbReference type="Proteomes" id="UP001055149"/>
    </source>
</evidence>
<name>A0ABQ5JHH1_9LACO</name>
<reference evidence="1" key="1">
    <citation type="journal article" date="2022" name="Int. J. Syst. Evol. Microbiol.">
        <title>A novel species of lactic acid bacteria, Ligilactobacillus pabuli sp. nov., isolated from alfalfa silage.</title>
        <authorList>
            <person name="Tohno M."/>
            <person name="Tanizawa Y."/>
            <person name="Sawada H."/>
            <person name="Sakamoto M."/>
            <person name="Ohkuma M."/>
            <person name="Kobayashi H."/>
        </authorList>
    </citation>
    <scope>NUCLEOTIDE SEQUENCE</scope>
    <source>
        <strain evidence="1">AF129</strain>
    </source>
</reference>
<gene>
    <name evidence="1" type="ORF">LPAF129_02640</name>
</gene>